<evidence type="ECO:0008006" key="4">
    <source>
        <dbReference type="Google" id="ProtNLM"/>
    </source>
</evidence>
<dbReference type="OrthoDB" id="4094798at2"/>
<feature type="transmembrane region" description="Helical" evidence="1">
    <location>
        <begin position="159"/>
        <end position="176"/>
    </location>
</feature>
<dbReference type="EMBL" id="QUNO01000037">
    <property type="protein sequence ID" value="REH18129.1"/>
    <property type="molecule type" value="Genomic_DNA"/>
</dbReference>
<dbReference type="AlphaFoldDB" id="A0A3E0G5L7"/>
<proteinExistence type="predicted"/>
<dbReference type="RefSeq" id="WP_116182189.1">
    <property type="nucleotide sequence ID" value="NZ_CP144375.1"/>
</dbReference>
<keyword evidence="1" id="KW-0812">Transmembrane</keyword>
<protein>
    <recommendedName>
        <fullName evidence="4">ABC-2 type transport system permease protein</fullName>
    </recommendedName>
</protein>
<keyword evidence="1" id="KW-1133">Transmembrane helix</keyword>
<gene>
    <name evidence="2" type="ORF">BCF44_13716</name>
</gene>
<name>A0A3E0G5L7_9PSEU</name>
<evidence type="ECO:0000256" key="1">
    <source>
        <dbReference type="SAM" id="Phobius"/>
    </source>
</evidence>
<dbReference type="Proteomes" id="UP000256269">
    <property type="component" value="Unassembled WGS sequence"/>
</dbReference>
<keyword evidence="3" id="KW-1185">Reference proteome</keyword>
<feature type="transmembrane region" description="Helical" evidence="1">
    <location>
        <begin position="100"/>
        <end position="125"/>
    </location>
</feature>
<sequence length="248" mass="26181">MSIRIAAATARVELVALLRRPGVVAVIVALAAFPLLTYHHLYDGSTTQIVVAQTYFMNTFAPVAIGVVLADRFVRDRLLGVQEVLDALPVGIAPRLWGRFLGLVVGSALPVLAVWLVAAAHIAVIRHDSNALLLAAASFAGGVLPGLVVVCALSLLGPAVLGIALFRVVFVVYWFWGNLVPTQLMPSPSATWFTPIGGITLSAVFHADLGYPSLTVADGVASITVLTVTGAVLVVALQYLERRRRTAA</sequence>
<evidence type="ECO:0000313" key="2">
    <source>
        <dbReference type="EMBL" id="REH18129.1"/>
    </source>
</evidence>
<feature type="transmembrane region" description="Helical" evidence="1">
    <location>
        <begin position="131"/>
        <end position="152"/>
    </location>
</feature>
<feature type="transmembrane region" description="Helical" evidence="1">
    <location>
        <begin position="21"/>
        <end position="41"/>
    </location>
</feature>
<reference evidence="2 3" key="1">
    <citation type="submission" date="2018-08" db="EMBL/GenBank/DDBJ databases">
        <title>Genomic Encyclopedia of Archaeal and Bacterial Type Strains, Phase II (KMG-II): from individual species to whole genera.</title>
        <authorList>
            <person name="Goeker M."/>
        </authorList>
    </citation>
    <scope>NUCLEOTIDE SEQUENCE [LARGE SCALE GENOMIC DNA]</scope>
    <source>
        <strain evidence="2 3">DSM 45791</strain>
    </source>
</reference>
<keyword evidence="1" id="KW-0472">Membrane</keyword>
<accession>A0A3E0G5L7</accession>
<feature type="transmembrane region" description="Helical" evidence="1">
    <location>
        <begin position="219"/>
        <end position="240"/>
    </location>
</feature>
<evidence type="ECO:0000313" key="3">
    <source>
        <dbReference type="Proteomes" id="UP000256269"/>
    </source>
</evidence>
<comment type="caution">
    <text evidence="2">The sequence shown here is derived from an EMBL/GenBank/DDBJ whole genome shotgun (WGS) entry which is preliminary data.</text>
</comment>
<feature type="transmembrane region" description="Helical" evidence="1">
    <location>
        <begin position="47"/>
        <end position="70"/>
    </location>
</feature>
<organism evidence="2 3">
    <name type="scientific">Kutzneria buriramensis</name>
    <dbReference type="NCBI Taxonomy" id="1045776"/>
    <lineage>
        <taxon>Bacteria</taxon>
        <taxon>Bacillati</taxon>
        <taxon>Actinomycetota</taxon>
        <taxon>Actinomycetes</taxon>
        <taxon>Pseudonocardiales</taxon>
        <taxon>Pseudonocardiaceae</taxon>
        <taxon>Kutzneria</taxon>
    </lineage>
</organism>